<sequence length="90" mass="10503">MDEQKPWYRSESFLLVLIILVPPIAFFYLLTLRKQMNVSLELLISAGLTILWALRFLVPLTDMQFRLGAALIVLVPFFIAIFMRRNTTEN</sequence>
<dbReference type="OrthoDB" id="9917694at2"/>
<evidence type="ECO:0000313" key="2">
    <source>
        <dbReference type="EMBL" id="OCS85118.1"/>
    </source>
</evidence>
<keyword evidence="3" id="KW-1185">Reference proteome</keyword>
<organism evidence="2 3">
    <name type="scientific">Caryophanon tenue</name>
    <dbReference type="NCBI Taxonomy" id="33978"/>
    <lineage>
        <taxon>Bacteria</taxon>
        <taxon>Bacillati</taxon>
        <taxon>Bacillota</taxon>
        <taxon>Bacilli</taxon>
        <taxon>Bacillales</taxon>
        <taxon>Caryophanaceae</taxon>
        <taxon>Caryophanon</taxon>
    </lineage>
</organism>
<reference evidence="2 3" key="1">
    <citation type="submission" date="2016-07" db="EMBL/GenBank/DDBJ databases">
        <title>Caryophanon tenue genome sequencing.</title>
        <authorList>
            <person name="Verma A."/>
            <person name="Pal Y."/>
            <person name="Krishnamurthi S."/>
        </authorList>
    </citation>
    <scope>NUCLEOTIDE SEQUENCE [LARGE SCALE GENOMIC DNA]</scope>
    <source>
        <strain evidence="2 3">DSM 14152</strain>
    </source>
</reference>
<dbReference type="EMBL" id="MASJ01000016">
    <property type="protein sequence ID" value="OCS85118.1"/>
    <property type="molecule type" value="Genomic_DNA"/>
</dbReference>
<proteinExistence type="predicted"/>
<protein>
    <submittedName>
        <fullName evidence="2">Uncharacterized protein</fullName>
    </submittedName>
</protein>
<dbReference type="AlphaFoldDB" id="A0A1C0YD65"/>
<evidence type="ECO:0000313" key="3">
    <source>
        <dbReference type="Proteomes" id="UP000093199"/>
    </source>
</evidence>
<keyword evidence="1" id="KW-1133">Transmembrane helix</keyword>
<keyword evidence="1" id="KW-0472">Membrane</keyword>
<evidence type="ECO:0000256" key="1">
    <source>
        <dbReference type="SAM" id="Phobius"/>
    </source>
</evidence>
<feature type="transmembrane region" description="Helical" evidence="1">
    <location>
        <begin position="12"/>
        <end position="31"/>
    </location>
</feature>
<dbReference type="Proteomes" id="UP000093199">
    <property type="component" value="Unassembled WGS sequence"/>
</dbReference>
<gene>
    <name evidence="2" type="ORF">A6M13_13800</name>
</gene>
<feature type="transmembrane region" description="Helical" evidence="1">
    <location>
        <begin position="64"/>
        <end position="83"/>
    </location>
</feature>
<keyword evidence="1" id="KW-0812">Transmembrane</keyword>
<comment type="caution">
    <text evidence="2">The sequence shown here is derived from an EMBL/GenBank/DDBJ whole genome shotgun (WGS) entry which is preliminary data.</text>
</comment>
<name>A0A1C0YD65_9BACL</name>
<accession>A0A1C0YD65</accession>
<dbReference type="RefSeq" id="WP_066545129.1">
    <property type="nucleotide sequence ID" value="NZ_MASJ01000016.1"/>
</dbReference>
<feature type="transmembrane region" description="Helical" evidence="1">
    <location>
        <begin position="38"/>
        <end position="58"/>
    </location>
</feature>